<evidence type="ECO:0000256" key="6">
    <source>
        <dbReference type="ARBA" id="ARBA00023288"/>
    </source>
</evidence>
<dbReference type="PRINTS" id="PR01021">
    <property type="entry name" value="OMPADOMAIN"/>
</dbReference>
<evidence type="ECO:0000256" key="4">
    <source>
        <dbReference type="ARBA" id="ARBA00023139"/>
    </source>
</evidence>
<evidence type="ECO:0000256" key="1">
    <source>
        <dbReference type="ARBA" id="ARBA00022618"/>
    </source>
</evidence>
<dbReference type="HAMAP" id="MF_02204">
    <property type="entry name" value="Pal"/>
    <property type="match status" value="1"/>
</dbReference>
<proteinExistence type="inferred from homology"/>
<dbReference type="GO" id="GO:0051301">
    <property type="term" value="P:cell division"/>
    <property type="evidence" value="ECO:0007669"/>
    <property type="project" value="UniProtKB-UniRule"/>
</dbReference>
<dbReference type="InterPro" id="IPR050330">
    <property type="entry name" value="Bact_OuterMem_StrucFunc"/>
</dbReference>
<dbReference type="Pfam" id="PF00691">
    <property type="entry name" value="OmpA"/>
    <property type="match status" value="1"/>
</dbReference>
<dbReference type="GO" id="GO:0009279">
    <property type="term" value="C:cell outer membrane"/>
    <property type="evidence" value="ECO:0007669"/>
    <property type="project" value="UniProtKB-SubCell"/>
</dbReference>
<evidence type="ECO:0000256" key="3">
    <source>
        <dbReference type="ARBA" id="ARBA00023136"/>
    </source>
</evidence>
<evidence type="ECO:0000313" key="12">
    <source>
        <dbReference type="Proteomes" id="UP000078596"/>
    </source>
</evidence>
<keyword evidence="7 8" id="KW-0131">Cell cycle</keyword>
<feature type="chain" id="PRO_5008250453" description="Peptidoglycan-associated lipoprotein" evidence="9">
    <location>
        <begin position="21"/>
        <end position="170"/>
    </location>
</feature>
<comment type="similarity">
    <text evidence="8">Belongs to the Pal lipoprotein family.</text>
</comment>
<dbReference type="PANTHER" id="PTHR30329:SF21">
    <property type="entry name" value="LIPOPROTEIN YIAD-RELATED"/>
    <property type="match status" value="1"/>
</dbReference>
<dbReference type="Proteomes" id="UP000078596">
    <property type="component" value="Chromosome"/>
</dbReference>
<dbReference type="PROSITE" id="PS01068">
    <property type="entry name" value="OMPA_1"/>
    <property type="match status" value="1"/>
</dbReference>
<keyword evidence="3 8" id="KW-0472">Membrane</keyword>
<keyword evidence="5 8" id="KW-0998">Cell outer membrane</keyword>
<dbReference type="NCBIfam" id="TIGR02802">
    <property type="entry name" value="Pal_lipo"/>
    <property type="match status" value="1"/>
</dbReference>
<reference evidence="11 12" key="1">
    <citation type="submission" date="2016-06" db="EMBL/GenBank/DDBJ databases">
        <title>Insight into the functional genes involving in sulfur oxidation in Pearl River water.</title>
        <authorList>
            <person name="Luo J."/>
            <person name="Tan X."/>
            <person name="Lin W."/>
        </authorList>
    </citation>
    <scope>NUCLEOTIDE SEQUENCE [LARGE SCALE GENOMIC DNA]</scope>
    <source>
        <strain evidence="11 12">LS2</strain>
    </source>
</reference>
<evidence type="ECO:0000259" key="10">
    <source>
        <dbReference type="PROSITE" id="PS51123"/>
    </source>
</evidence>
<gene>
    <name evidence="8" type="primary">pal</name>
    <name evidence="11" type="ORF">A9404_12465</name>
</gene>
<dbReference type="PROSITE" id="PS51123">
    <property type="entry name" value="OMPA_2"/>
    <property type="match status" value="1"/>
</dbReference>
<dbReference type="InterPro" id="IPR014169">
    <property type="entry name" value="Pal_lipo_C"/>
</dbReference>
<keyword evidence="2 8" id="KW-0732">Signal</keyword>
<accession>A0A191ZJL4</accession>
<keyword evidence="12" id="KW-1185">Reference proteome</keyword>
<dbReference type="OrthoDB" id="9809164at2"/>
<evidence type="ECO:0000256" key="7">
    <source>
        <dbReference type="ARBA" id="ARBA00023306"/>
    </source>
</evidence>
<organism evidence="11 12">
    <name type="scientific">Halothiobacillus diazotrophicus</name>
    <dbReference type="NCBI Taxonomy" id="1860122"/>
    <lineage>
        <taxon>Bacteria</taxon>
        <taxon>Pseudomonadati</taxon>
        <taxon>Pseudomonadota</taxon>
        <taxon>Gammaproteobacteria</taxon>
        <taxon>Chromatiales</taxon>
        <taxon>Halothiobacillaceae</taxon>
        <taxon>Halothiobacillus</taxon>
    </lineage>
</organism>
<dbReference type="STRING" id="1860122.A9404_12465"/>
<dbReference type="PANTHER" id="PTHR30329">
    <property type="entry name" value="STATOR ELEMENT OF FLAGELLAR MOTOR COMPLEX"/>
    <property type="match status" value="1"/>
</dbReference>
<dbReference type="InterPro" id="IPR006665">
    <property type="entry name" value="OmpA-like"/>
</dbReference>
<dbReference type="RefSeq" id="WP_066102214.1">
    <property type="nucleotide sequence ID" value="NZ_CP016027.1"/>
</dbReference>
<dbReference type="PROSITE" id="PS51257">
    <property type="entry name" value="PROKAR_LIPOPROTEIN"/>
    <property type="match status" value="1"/>
</dbReference>
<protein>
    <recommendedName>
        <fullName evidence="8">Peptidoglycan-associated lipoprotein</fullName>
        <shortName evidence="8">PAL</shortName>
    </recommendedName>
</protein>
<dbReference type="InterPro" id="IPR006690">
    <property type="entry name" value="OMPA-like_CS"/>
</dbReference>
<dbReference type="SUPFAM" id="SSF103088">
    <property type="entry name" value="OmpA-like"/>
    <property type="match status" value="1"/>
</dbReference>
<dbReference type="EMBL" id="CP016027">
    <property type="protein sequence ID" value="ANJ68079.1"/>
    <property type="molecule type" value="Genomic_DNA"/>
</dbReference>
<evidence type="ECO:0000256" key="2">
    <source>
        <dbReference type="ARBA" id="ARBA00022729"/>
    </source>
</evidence>
<evidence type="ECO:0000256" key="9">
    <source>
        <dbReference type="SAM" id="SignalP"/>
    </source>
</evidence>
<feature type="signal peptide" evidence="9">
    <location>
        <begin position="1"/>
        <end position="20"/>
    </location>
</feature>
<name>A0A191ZJL4_9GAMM</name>
<dbReference type="InterPro" id="IPR006664">
    <property type="entry name" value="OMP_bac"/>
</dbReference>
<feature type="domain" description="OmpA-like" evidence="10">
    <location>
        <begin position="55"/>
        <end position="170"/>
    </location>
</feature>
<evidence type="ECO:0000256" key="8">
    <source>
        <dbReference type="HAMAP-Rule" id="MF_02204"/>
    </source>
</evidence>
<dbReference type="InterPro" id="IPR039001">
    <property type="entry name" value="Pal"/>
</dbReference>
<keyword evidence="4 8" id="KW-0564">Palmitate</keyword>
<dbReference type="Gene3D" id="3.30.1330.60">
    <property type="entry name" value="OmpA-like domain"/>
    <property type="match status" value="1"/>
</dbReference>
<keyword evidence="1 8" id="KW-0132">Cell division</keyword>
<dbReference type="CDD" id="cd07185">
    <property type="entry name" value="OmpA_C-like"/>
    <property type="match status" value="1"/>
</dbReference>
<comment type="subunit">
    <text evidence="8">The Tol-Pal system is composed of five core proteins: the inner membrane proteins TolA, TolQ and TolR, the periplasmic protein TolB and the outer membrane protein Pal. They form a network linking the inner and outer membranes and the peptidoglycan layer.</text>
</comment>
<comment type="function">
    <text evidence="8">Part of the Tol-Pal system, which plays a role in outer membrane invagination during cell division and is important for maintaining outer membrane integrity.</text>
</comment>
<dbReference type="InterPro" id="IPR036737">
    <property type="entry name" value="OmpA-like_sf"/>
</dbReference>
<dbReference type="AlphaFoldDB" id="A0A191ZJL4"/>
<keyword evidence="6 8" id="KW-0449">Lipoprotein</keyword>
<comment type="subcellular location">
    <subcellularLocation>
        <location evidence="8">Cell outer membrane</location>
        <topology evidence="8">Lipid-anchor</topology>
    </subcellularLocation>
</comment>
<evidence type="ECO:0000256" key="5">
    <source>
        <dbReference type="ARBA" id="ARBA00023237"/>
    </source>
</evidence>
<dbReference type="KEGG" id="haz:A9404_12465"/>
<evidence type="ECO:0000313" key="11">
    <source>
        <dbReference type="EMBL" id="ANJ68079.1"/>
    </source>
</evidence>
<sequence>MRALTVASLGILALSLAACSSTPTKPAGTAGAGAANAGASTAGMNGADMDESMLYAAAPKGAAATVYFGFDKYNVDPSYRPMLQQNASFLKENAKRHVLVEGNTDNRGSREYNIALGEKRATAVRDILLADGVAPSQVDVVSYGEERPAVEGNNEAAWAKNRRADLAYGK</sequence>